<evidence type="ECO:0000256" key="10">
    <source>
        <dbReference type="ARBA" id="ARBA00022840"/>
    </source>
</evidence>
<evidence type="ECO:0000256" key="13">
    <source>
        <dbReference type="HAMAP-Rule" id="MF_00328"/>
    </source>
</evidence>
<dbReference type="STRING" id="716544.wcw_0706"/>
<dbReference type="GO" id="GO:0005524">
    <property type="term" value="F:ATP binding"/>
    <property type="evidence" value="ECO:0007669"/>
    <property type="project" value="UniProtKB-UniRule"/>
</dbReference>
<gene>
    <name evidence="13 15" type="primary">gmk</name>
    <name evidence="15" type="ordered locus">wcw_0706</name>
</gene>
<comment type="subcellular location">
    <subcellularLocation>
        <location evidence="2 13">Cytoplasm</location>
    </subcellularLocation>
</comment>
<dbReference type="Gene3D" id="3.30.63.10">
    <property type="entry name" value="Guanylate Kinase phosphate binding domain"/>
    <property type="match status" value="1"/>
</dbReference>
<keyword evidence="9 13" id="KW-0418">Kinase</keyword>
<reference evidence="15 16" key="1">
    <citation type="journal article" date="2010" name="PLoS ONE">
        <title>The Waddlia genome: a window into chlamydial biology.</title>
        <authorList>
            <person name="Bertelli C."/>
            <person name="Collyn F."/>
            <person name="Croxatto A."/>
            <person name="Ruckert C."/>
            <person name="Polkinghorne A."/>
            <person name="Kebbi-Beghdadi C."/>
            <person name="Goesmann A."/>
            <person name="Vaughan L."/>
            <person name="Greub G."/>
        </authorList>
    </citation>
    <scope>NUCLEOTIDE SEQUENCE [LARGE SCALE GENOMIC DNA]</scope>
    <source>
        <strain evidence="16">ATCC VR-1470 / WSU 86-1044</strain>
    </source>
</reference>
<dbReference type="InterPro" id="IPR008144">
    <property type="entry name" value="Guanylate_kin-like_dom"/>
</dbReference>
<proteinExistence type="inferred from homology"/>
<dbReference type="KEGG" id="wch:wcw_0706"/>
<evidence type="ECO:0000259" key="14">
    <source>
        <dbReference type="PROSITE" id="PS50052"/>
    </source>
</evidence>
<keyword evidence="6 13" id="KW-0963">Cytoplasm</keyword>
<dbReference type="PANTHER" id="PTHR23117:SF13">
    <property type="entry name" value="GUANYLATE KINASE"/>
    <property type="match status" value="1"/>
</dbReference>
<dbReference type="HAMAP" id="MF_00328">
    <property type="entry name" value="Guanylate_kinase"/>
    <property type="match status" value="1"/>
</dbReference>
<evidence type="ECO:0000256" key="12">
    <source>
        <dbReference type="ARBA" id="ARBA00048594"/>
    </source>
</evidence>
<dbReference type="HOGENOM" id="CLU_001715_1_2_0"/>
<dbReference type="InterPro" id="IPR020590">
    <property type="entry name" value="Guanylate_kinase_CS"/>
</dbReference>
<dbReference type="PANTHER" id="PTHR23117">
    <property type="entry name" value="GUANYLATE KINASE-RELATED"/>
    <property type="match status" value="1"/>
</dbReference>
<dbReference type="InterPro" id="IPR008145">
    <property type="entry name" value="GK/Ca_channel_bsu"/>
</dbReference>
<dbReference type="InterPro" id="IPR027417">
    <property type="entry name" value="P-loop_NTPase"/>
</dbReference>
<evidence type="ECO:0000313" key="15">
    <source>
        <dbReference type="EMBL" id="ADI38073.1"/>
    </source>
</evidence>
<evidence type="ECO:0000256" key="4">
    <source>
        <dbReference type="ARBA" id="ARBA00012961"/>
    </source>
</evidence>
<dbReference type="eggNOG" id="COG0194">
    <property type="taxonomic scope" value="Bacteria"/>
</dbReference>
<evidence type="ECO:0000256" key="9">
    <source>
        <dbReference type="ARBA" id="ARBA00022777"/>
    </source>
</evidence>
<dbReference type="PROSITE" id="PS50052">
    <property type="entry name" value="GUANYLATE_KINASE_2"/>
    <property type="match status" value="1"/>
</dbReference>
<evidence type="ECO:0000256" key="7">
    <source>
        <dbReference type="ARBA" id="ARBA00022679"/>
    </source>
</evidence>
<dbReference type="Gene3D" id="3.40.50.300">
    <property type="entry name" value="P-loop containing nucleotide triphosphate hydrolases"/>
    <property type="match status" value="1"/>
</dbReference>
<dbReference type="NCBIfam" id="TIGR03263">
    <property type="entry name" value="guanyl_kin"/>
    <property type="match status" value="1"/>
</dbReference>
<comment type="similarity">
    <text evidence="3 13">Belongs to the guanylate kinase family.</text>
</comment>
<evidence type="ECO:0000256" key="2">
    <source>
        <dbReference type="ARBA" id="ARBA00004496"/>
    </source>
</evidence>
<dbReference type="EC" id="2.7.4.8" evidence="4 13"/>
<dbReference type="OrthoDB" id="9808150at2"/>
<comment type="function">
    <text evidence="1 13">Essential for recycling GMP and indirectly, cGMP.</text>
</comment>
<keyword evidence="16" id="KW-1185">Reference proteome</keyword>
<sequence length="202" mass="23483">MSSKLLGNREKGLVFIVSAPAGTGKTTLTQMLVDEFPCVVESISYTTREKREEEVDGVHYRFITREKFEEKIQAGEFLEYADIYGDLYGTSKKWVESRLEKGLHVVLVIDTQGALKLKSRYPATYIFISPPSFEELRRRLLERRTESDEVIAKRLAWAKKEVEKKNEYDYWLVNNDLETAYQVLRSIVIAEEYKIKKVKKGV</sequence>
<feature type="domain" description="Guanylate kinase-like" evidence="14">
    <location>
        <begin position="12"/>
        <end position="189"/>
    </location>
</feature>
<evidence type="ECO:0000256" key="1">
    <source>
        <dbReference type="ARBA" id="ARBA00003531"/>
    </source>
</evidence>
<dbReference type="RefSeq" id="WP_013181792.1">
    <property type="nucleotide sequence ID" value="NC_014225.1"/>
</dbReference>
<accession>D6YVB2</accession>
<comment type="catalytic activity">
    <reaction evidence="12 13">
        <text>GMP + ATP = GDP + ADP</text>
        <dbReference type="Rhea" id="RHEA:20780"/>
        <dbReference type="ChEBI" id="CHEBI:30616"/>
        <dbReference type="ChEBI" id="CHEBI:58115"/>
        <dbReference type="ChEBI" id="CHEBI:58189"/>
        <dbReference type="ChEBI" id="CHEBI:456216"/>
        <dbReference type="EC" id="2.7.4.8"/>
    </reaction>
</comment>
<dbReference type="SUPFAM" id="SSF52540">
    <property type="entry name" value="P-loop containing nucleoside triphosphate hydrolases"/>
    <property type="match status" value="1"/>
</dbReference>
<dbReference type="Pfam" id="PF00625">
    <property type="entry name" value="Guanylate_kin"/>
    <property type="match status" value="1"/>
</dbReference>
<evidence type="ECO:0000256" key="11">
    <source>
        <dbReference type="ARBA" id="ARBA00030128"/>
    </source>
</evidence>
<dbReference type="AlphaFoldDB" id="D6YVB2"/>
<keyword evidence="8 13" id="KW-0547">Nucleotide-binding</keyword>
<dbReference type="GO" id="GO:0004385">
    <property type="term" value="F:GMP kinase activity"/>
    <property type="evidence" value="ECO:0007669"/>
    <property type="project" value="UniProtKB-UniRule"/>
</dbReference>
<keyword evidence="7 13" id="KW-0808">Transferase</keyword>
<dbReference type="GO" id="GO:0005829">
    <property type="term" value="C:cytosol"/>
    <property type="evidence" value="ECO:0007669"/>
    <property type="project" value="TreeGrafter"/>
</dbReference>
<dbReference type="EMBL" id="CP001928">
    <property type="protein sequence ID" value="ADI38073.1"/>
    <property type="molecule type" value="Genomic_DNA"/>
</dbReference>
<dbReference type="SMART" id="SM00072">
    <property type="entry name" value="GuKc"/>
    <property type="match status" value="1"/>
</dbReference>
<dbReference type="PROSITE" id="PS00856">
    <property type="entry name" value="GUANYLATE_KINASE_1"/>
    <property type="match status" value="1"/>
</dbReference>
<dbReference type="FunFam" id="3.30.63.10:FF:000005">
    <property type="entry name" value="Guanylate kinase"/>
    <property type="match status" value="1"/>
</dbReference>
<evidence type="ECO:0000256" key="3">
    <source>
        <dbReference type="ARBA" id="ARBA00005790"/>
    </source>
</evidence>
<dbReference type="Proteomes" id="UP000001505">
    <property type="component" value="Chromosome"/>
</dbReference>
<evidence type="ECO:0000313" key="16">
    <source>
        <dbReference type="Proteomes" id="UP000001505"/>
    </source>
</evidence>
<name>D6YVB2_WADCW</name>
<keyword evidence="10 13" id="KW-0067">ATP-binding</keyword>
<evidence type="ECO:0000256" key="5">
    <source>
        <dbReference type="ARBA" id="ARBA00016296"/>
    </source>
</evidence>
<feature type="binding site" evidence="13">
    <location>
        <begin position="19"/>
        <end position="26"/>
    </location>
    <ligand>
        <name>ATP</name>
        <dbReference type="ChEBI" id="CHEBI:30616"/>
    </ligand>
</feature>
<protein>
    <recommendedName>
        <fullName evidence="5 13">Guanylate kinase</fullName>
        <ecNumber evidence="4 13">2.7.4.8</ecNumber>
    </recommendedName>
    <alternativeName>
        <fullName evidence="11 13">GMP kinase</fullName>
    </alternativeName>
</protein>
<organism evidence="15 16">
    <name type="scientific">Waddlia chondrophila (strain ATCC VR-1470 / WSU 86-1044)</name>
    <dbReference type="NCBI Taxonomy" id="716544"/>
    <lineage>
        <taxon>Bacteria</taxon>
        <taxon>Pseudomonadati</taxon>
        <taxon>Chlamydiota</taxon>
        <taxon>Chlamydiia</taxon>
        <taxon>Parachlamydiales</taxon>
        <taxon>Waddliaceae</taxon>
        <taxon>Waddlia</taxon>
    </lineage>
</organism>
<dbReference type="InterPro" id="IPR017665">
    <property type="entry name" value="Guanylate_kinase"/>
</dbReference>
<evidence type="ECO:0000256" key="8">
    <source>
        <dbReference type="ARBA" id="ARBA00022741"/>
    </source>
</evidence>
<evidence type="ECO:0000256" key="6">
    <source>
        <dbReference type="ARBA" id="ARBA00022490"/>
    </source>
</evidence>
<dbReference type="CDD" id="cd00071">
    <property type="entry name" value="GMPK"/>
    <property type="match status" value="1"/>
</dbReference>